<dbReference type="SUPFAM" id="SSF55120">
    <property type="entry name" value="Pseudouridine synthase"/>
    <property type="match status" value="1"/>
</dbReference>
<evidence type="ECO:0000256" key="4">
    <source>
        <dbReference type="PIRSR" id="PIRSR001430-1"/>
    </source>
</evidence>
<dbReference type="PIRSF" id="PIRSF001430">
    <property type="entry name" value="tRNA_psdUrid_synth"/>
    <property type="match status" value="1"/>
</dbReference>
<name>D8SHG0_SELML</name>
<evidence type="ECO:0000256" key="3">
    <source>
        <dbReference type="ARBA" id="ARBA00023235"/>
    </source>
</evidence>
<dbReference type="HOGENOM" id="CLU_014673_1_0_1"/>
<dbReference type="Gene3D" id="3.30.70.580">
    <property type="entry name" value="Pseudouridine synthase I, catalytic domain, N-terminal subdomain"/>
    <property type="match status" value="1"/>
</dbReference>
<keyword evidence="2 6" id="KW-0819">tRNA processing</keyword>
<dbReference type="GO" id="GO:0009982">
    <property type="term" value="F:pseudouridine synthase activity"/>
    <property type="evidence" value="ECO:0000318"/>
    <property type="project" value="GO_Central"/>
</dbReference>
<dbReference type="Pfam" id="PF01416">
    <property type="entry name" value="PseudoU_synth_1"/>
    <property type="match status" value="2"/>
</dbReference>
<dbReference type="Gramene" id="EFJ16106">
    <property type="protein sequence ID" value="EFJ16106"/>
    <property type="gene ID" value="SELMODRAFT_117099"/>
</dbReference>
<dbReference type="EMBL" id="GL377620">
    <property type="protein sequence ID" value="EFJ16106.1"/>
    <property type="molecule type" value="Genomic_DNA"/>
</dbReference>
<protein>
    <recommendedName>
        <fullName evidence="6">tRNA pseudouridine synthase</fullName>
        <ecNumber evidence="6">5.4.99.12</ecNumber>
    </recommendedName>
</protein>
<evidence type="ECO:0000259" key="7">
    <source>
        <dbReference type="Pfam" id="PF01416"/>
    </source>
</evidence>
<dbReference type="STRING" id="88036.D8SHG0"/>
<gene>
    <name evidence="8" type="ORF">SELMODRAFT_117099</name>
</gene>
<dbReference type="InParanoid" id="D8SHG0"/>
<feature type="domain" description="Pseudouridine synthase I TruA alpha/beta" evidence="7">
    <location>
        <begin position="19"/>
        <end position="127"/>
    </location>
</feature>
<organism evidence="9">
    <name type="scientific">Selaginella moellendorffii</name>
    <name type="common">Spikemoss</name>
    <dbReference type="NCBI Taxonomy" id="88036"/>
    <lineage>
        <taxon>Eukaryota</taxon>
        <taxon>Viridiplantae</taxon>
        <taxon>Streptophyta</taxon>
        <taxon>Embryophyta</taxon>
        <taxon>Tracheophyta</taxon>
        <taxon>Lycopodiopsida</taxon>
        <taxon>Selaginellales</taxon>
        <taxon>Selaginellaceae</taxon>
        <taxon>Selaginella</taxon>
    </lineage>
</organism>
<dbReference type="InterPro" id="IPR001406">
    <property type="entry name" value="PsdUridine_synth_TruA"/>
</dbReference>
<dbReference type="PANTHER" id="PTHR11142:SF10">
    <property type="entry name" value="TRNA PSEUDOURIDINE SYNTHASE"/>
    <property type="match status" value="1"/>
</dbReference>
<dbReference type="PANTHER" id="PTHR11142">
    <property type="entry name" value="PSEUDOURIDYLATE SYNTHASE"/>
    <property type="match status" value="1"/>
</dbReference>
<dbReference type="GO" id="GO:0031119">
    <property type="term" value="P:tRNA pseudouridine synthesis"/>
    <property type="evidence" value="ECO:0000318"/>
    <property type="project" value="GO_Central"/>
</dbReference>
<sequence length="289" mass="32125">RSKERGGRWERRTFKIVLSYSGTAFAGWQKQPGFLTVQSVLEKQLGRFVDGKRASNLEKQGKIKEALVSVAGRTDKGVHACGQVCSFYTWMRECKEEDVKSAVNSAMPTILRAVSASEVNRDFHPIFSAKWRRYIYIFPLRSRDEIDVSKVATLLRGLEGHSLSYAIFARDTKIARSSGPATVCTLYHARAALAKLPVPNEENVMVVELVADRFLRKMVRVLVSTAIKEAFAGANDDALVALMEETDRRASAPPAPAHGLCLAEVGYGNSQARDCLLRHCQHIVKNTKV</sequence>
<dbReference type="eggNOG" id="KOG2553">
    <property type="taxonomic scope" value="Eukaryota"/>
</dbReference>
<dbReference type="GO" id="GO:0160147">
    <property type="term" value="F:tRNA pseudouridine(38-40) synthase activity"/>
    <property type="evidence" value="ECO:0007669"/>
    <property type="project" value="UniProtKB-EC"/>
</dbReference>
<comment type="catalytic activity">
    <reaction evidence="6">
        <text>uridine(38/39/40) in tRNA = pseudouridine(38/39/40) in tRNA</text>
        <dbReference type="Rhea" id="RHEA:22376"/>
        <dbReference type="Rhea" id="RHEA-COMP:10085"/>
        <dbReference type="Rhea" id="RHEA-COMP:10087"/>
        <dbReference type="ChEBI" id="CHEBI:65314"/>
        <dbReference type="ChEBI" id="CHEBI:65315"/>
        <dbReference type="EC" id="5.4.99.12"/>
    </reaction>
</comment>
<dbReference type="InterPro" id="IPR020095">
    <property type="entry name" value="PsdUridine_synth_TruA_C"/>
</dbReference>
<dbReference type="Gene3D" id="3.30.70.660">
    <property type="entry name" value="Pseudouridine synthase I, catalytic domain, C-terminal subdomain"/>
    <property type="match status" value="1"/>
</dbReference>
<evidence type="ECO:0000256" key="6">
    <source>
        <dbReference type="RuleBase" id="RU003792"/>
    </source>
</evidence>
<evidence type="ECO:0000313" key="9">
    <source>
        <dbReference type="Proteomes" id="UP000001514"/>
    </source>
</evidence>
<dbReference type="AlphaFoldDB" id="D8SHG0"/>
<evidence type="ECO:0000256" key="5">
    <source>
        <dbReference type="PIRSR" id="PIRSR001430-2"/>
    </source>
</evidence>
<evidence type="ECO:0000313" key="8">
    <source>
        <dbReference type="EMBL" id="EFJ16106.1"/>
    </source>
</evidence>
<feature type="binding site" evidence="5">
    <location>
        <position position="134"/>
    </location>
    <ligand>
        <name>substrate</name>
    </ligand>
</feature>
<keyword evidence="9" id="KW-1185">Reference proteome</keyword>
<evidence type="ECO:0000256" key="2">
    <source>
        <dbReference type="ARBA" id="ARBA00022694"/>
    </source>
</evidence>
<reference evidence="8 9" key="1">
    <citation type="journal article" date="2011" name="Science">
        <title>The Selaginella genome identifies genetic changes associated with the evolution of vascular plants.</title>
        <authorList>
            <person name="Banks J.A."/>
            <person name="Nishiyama T."/>
            <person name="Hasebe M."/>
            <person name="Bowman J.L."/>
            <person name="Gribskov M."/>
            <person name="dePamphilis C."/>
            <person name="Albert V.A."/>
            <person name="Aono N."/>
            <person name="Aoyama T."/>
            <person name="Ambrose B.A."/>
            <person name="Ashton N.W."/>
            <person name="Axtell M.J."/>
            <person name="Barker E."/>
            <person name="Barker M.S."/>
            <person name="Bennetzen J.L."/>
            <person name="Bonawitz N.D."/>
            <person name="Chapple C."/>
            <person name="Cheng C."/>
            <person name="Correa L.G."/>
            <person name="Dacre M."/>
            <person name="DeBarry J."/>
            <person name="Dreyer I."/>
            <person name="Elias M."/>
            <person name="Engstrom E.M."/>
            <person name="Estelle M."/>
            <person name="Feng L."/>
            <person name="Finet C."/>
            <person name="Floyd S.K."/>
            <person name="Frommer W.B."/>
            <person name="Fujita T."/>
            <person name="Gramzow L."/>
            <person name="Gutensohn M."/>
            <person name="Harholt J."/>
            <person name="Hattori M."/>
            <person name="Heyl A."/>
            <person name="Hirai T."/>
            <person name="Hiwatashi Y."/>
            <person name="Ishikawa M."/>
            <person name="Iwata M."/>
            <person name="Karol K.G."/>
            <person name="Koehler B."/>
            <person name="Kolukisaoglu U."/>
            <person name="Kubo M."/>
            <person name="Kurata T."/>
            <person name="Lalonde S."/>
            <person name="Li K."/>
            <person name="Li Y."/>
            <person name="Litt A."/>
            <person name="Lyons E."/>
            <person name="Manning G."/>
            <person name="Maruyama T."/>
            <person name="Michael T.P."/>
            <person name="Mikami K."/>
            <person name="Miyazaki S."/>
            <person name="Morinaga S."/>
            <person name="Murata T."/>
            <person name="Mueller-Roeber B."/>
            <person name="Nelson D.R."/>
            <person name="Obara M."/>
            <person name="Oguri Y."/>
            <person name="Olmstead R.G."/>
            <person name="Onodera N."/>
            <person name="Petersen B.L."/>
            <person name="Pils B."/>
            <person name="Prigge M."/>
            <person name="Rensing S.A."/>
            <person name="Riano-Pachon D.M."/>
            <person name="Roberts A.W."/>
            <person name="Sato Y."/>
            <person name="Scheller H.V."/>
            <person name="Schulz B."/>
            <person name="Schulz C."/>
            <person name="Shakirov E.V."/>
            <person name="Shibagaki N."/>
            <person name="Shinohara N."/>
            <person name="Shippen D.E."/>
            <person name="Soerensen I."/>
            <person name="Sotooka R."/>
            <person name="Sugimoto N."/>
            <person name="Sugita M."/>
            <person name="Sumikawa N."/>
            <person name="Tanurdzic M."/>
            <person name="Theissen G."/>
            <person name="Ulvskov P."/>
            <person name="Wakazuki S."/>
            <person name="Weng J.K."/>
            <person name="Willats W.W."/>
            <person name="Wipf D."/>
            <person name="Wolf P.G."/>
            <person name="Yang L."/>
            <person name="Zimmer A.D."/>
            <person name="Zhu Q."/>
            <person name="Mitros T."/>
            <person name="Hellsten U."/>
            <person name="Loque D."/>
            <person name="Otillar R."/>
            <person name="Salamov A."/>
            <person name="Schmutz J."/>
            <person name="Shapiro H."/>
            <person name="Lindquist E."/>
            <person name="Lucas S."/>
            <person name="Rokhsar D."/>
            <person name="Grigoriev I.V."/>
        </authorList>
    </citation>
    <scope>NUCLEOTIDE SEQUENCE [LARGE SCALE GENOMIC DNA]</scope>
</reference>
<feature type="active site" description="Nucleophile" evidence="4">
    <location>
        <position position="75"/>
    </location>
</feature>
<dbReference type="Proteomes" id="UP000001514">
    <property type="component" value="Unassembled WGS sequence"/>
</dbReference>
<dbReference type="HAMAP" id="MF_00171">
    <property type="entry name" value="TruA"/>
    <property type="match status" value="1"/>
</dbReference>
<dbReference type="InterPro" id="IPR020094">
    <property type="entry name" value="TruA/RsuA/RluB/E/F_N"/>
</dbReference>
<accession>D8SHG0</accession>
<proteinExistence type="inferred from homology"/>
<dbReference type="InterPro" id="IPR020103">
    <property type="entry name" value="PsdUridine_synth_cat_dom_sf"/>
</dbReference>
<dbReference type="FunCoup" id="D8SHG0">
    <property type="interactions" value="640"/>
</dbReference>
<dbReference type="KEGG" id="smo:SELMODRAFT_117099"/>
<dbReference type="EC" id="5.4.99.12" evidence="6"/>
<evidence type="ECO:0000256" key="1">
    <source>
        <dbReference type="ARBA" id="ARBA00009375"/>
    </source>
</evidence>
<comment type="similarity">
    <text evidence="1 6">Belongs to the tRNA pseudouridine synthase TruA family.</text>
</comment>
<dbReference type="GO" id="GO:0003723">
    <property type="term" value="F:RNA binding"/>
    <property type="evidence" value="ECO:0007669"/>
    <property type="project" value="InterPro"/>
</dbReference>
<dbReference type="InterPro" id="IPR020097">
    <property type="entry name" value="PsdUridine_synth_TruA_a/b_dom"/>
</dbReference>
<feature type="non-terminal residue" evidence="8">
    <location>
        <position position="1"/>
    </location>
</feature>
<feature type="domain" description="Pseudouridine synthase I TruA alpha/beta" evidence="7">
    <location>
        <begin position="180"/>
        <end position="267"/>
    </location>
</feature>
<keyword evidence="3 6" id="KW-0413">Isomerase</keyword>